<evidence type="ECO:0000256" key="3">
    <source>
        <dbReference type="ARBA" id="ARBA00023163"/>
    </source>
</evidence>
<evidence type="ECO:0000313" key="6">
    <source>
        <dbReference type="Proteomes" id="UP000535589"/>
    </source>
</evidence>
<dbReference type="InterPro" id="IPR046335">
    <property type="entry name" value="LacI/GalR-like_sensor"/>
</dbReference>
<dbReference type="SUPFAM" id="SSF53822">
    <property type="entry name" value="Periplasmic binding protein-like I"/>
    <property type="match status" value="1"/>
</dbReference>
<evidence type="ECO:0000256" key="1">
    <source>
        <dbReference type="ARBA" id="ARBA00023015"/>
    </source>
</evidence>
<dbReference type="PROSITE" id="PS50932">
    <property type="entry name" value="HTH_LACI_2"/>
    <property type="match status" value="1"/>
</dbReference>
<keyword evidence="1" id="KW-0805">Transcription regulation</keyword>
<reference evidence="5 6" key="1">
    <citation type="submission" date="2020-04" db="EMBL/GenBank/DDBJ databases">
        <title>Vibrio sp. SM6, a novel species isolated from seawater.</title>
        <authorList>
            <person name="Wang X."/>
        </authorList>
    </citation>
    <scope>NUCLEOTIDE SEQUENCE [LARGE SCALE GENOMIC DNA]</scope>
    <source>
        <strain evidence="5 6">SM6</strain>
    </source>
</reference>
<keyword evidence="6" id="KW-1185">Reference proteome</keyword>
<name>A0A7X8TRT4_9VIBR</name>
<feature type="domain" description="HTH lacI-type" evidence="4">
    <location>
        <begin position="2"/>
        <end position="56"/>
    </location>
</feature>
<dbReference type="GO" id="GO:0000976">
    <property type="term" value="F:transcription cis-regulatory region binding"/>
    <property type="evidence" value="ECO:0007669"/>
    <property type="project" value="TreeGrafter"/>
</dbReference>
<dbReference type="PANTHER" id="PTHR30146">
    <property type="entry name" value="LACI-RELATED TRANSCRIPTIONAL REPRESSOR"/>
    <property type="match status" value="1"/>
</dbReference>
<dbReference type="PRINTS" id="PR00036">
    <property type="entry name" value="HTHLACI"/>
</dbReference>
<comment type="caution">
    <text evidence="5">The sequence shown here is derived from an EMBL/GenBank/DDBJ whole genome shotgun (WGS) entry which is preliminary data.</text>
</comment>
<dbReference type="InterPro" id="IPR010982">
    <property type="entry name" value="Lambda_DNA-bd_dom_sf"/>
</dbReference>
<gene>
    <name evidence="5" type="ORF">HGP28_11110</name>
</gene>
<dbReference type="GO" id="GO:0003700">
    <property type="term" value="F:DNA-binding transcription factor activity"/>
    <property type="evidence" value="ECO:0007669"/>
    <property type="project" value="TreeGrafter"/>
</dbReference>
<evidence type="ECO:0000256" key="2">
    <source>
        <dbReference type="ARBA" id="ARBA00023125"/>
    </source>
</evidence>
<sequence>MSTIKDVCQLAGVSKSTVSRVLNDHPRVAIETKEKVMSAIQALNYTPNASAQTLASNRSKSIGMVVSTLAGPFFSSLMSSIEETLRHENYYLIPTSGRYQRQDELEAVDFLLSKQVDGLILHAGMLSDDDILSIVKQVPHTLVLNHLVPEISEHCIFLDEEMGGYIATQHLIDAGHRVIGCITGPMHENVSQARLKGYQQALLDNGLDYDANLIVEGQFDFRNVRQAPSQLLDRNTNLTAVFCFNDHIALGLYEEIKSRQLVVGKDISVVGYDNDKFGEFISPPLTSVNFPTREMGGLAAKKILALINQRVLTIENRMSPQLIQRQSVT</sequence>
<keyword evidence="2" id="KW-0238">DNA-binding</keyword>
<protein>
    <submittedName>
        <fullName evidence="5">LacI family transcriptional regulator</fullName>
    </submittedName>
</protein>
<dbReference type="Gene3D" id="3.40.50.2300">
    <property type="match status" value="2"/>
</dbReference>
<dbReference type="AlphaFoldDB" id="A0A7X8TRT4"/>
<dbReference type="Pfam" id="PF13377">
    <property type="entry name" value="Peripla_BP_3"/>
    <property type="match status" value="1"/>
</dbReference>
<dbReference type="InterPro" id="IPR000843">
    <property type="entry name" value="HTH_LacI"/>
</dbReference>
<dbReference type="InterPro" id="IPR028082">
    <property type="entry name" value="Peripla_BP_I"/>
</dbReference>
<organism evidence="5 6">
    <name type="scientific">Vibrio agarilyticus</name>
    <dbReference type="NCBI Taxonomy" id="2726741"/>
    <lineage>
        <taxon>Bacteria</taxon>
        <taxon>Pseudomonadati</taxon>
        <taxon>Pseudomonadota</taxon>
        <taxon>Gammaproteobacteria</taxon>
        <taxon>Vibrionales</taxon>
        <taxon>Vibrionaceae</taxon>
        <taxon>Vibrio</taxon>
    </lineage>
</organism>
<accession>A0A7X8TRT4</accession>
<dbReference type="PANTHER" id="PTHR30146:SF109">
    <property type="entry name" value="HTH-TYPE TRANSCRIPTIONAL REGULATOR GALS"/>
    <property type="match status" value="1"/>
</dbReference>
<dbReference type="SMART" id="SM00354">
    <property type="entry name" value="HTH_LACI"/>
    <property type="match status" value="1"/>
</dbReference>
<dbReference type="SUPFAM" id="SSF47413">
    <property type="entry name" value="lambda repressor-like DNA-binding domains"/>
    <property type="match status" value="1"/>
</dbReference>
<dbReference type="Pfam" id="PF00356">
    <property type="entry name" value="LacI"/>
    <property type="match status" value="1"/>
</dbReference>
<dbReference type="RefSeq" id="WP_168836525.1">
    <property type="nucleotide sequence ID" value="NZ_JABAIK010000009.1"/>
</dbReference>
<keyword evidence="3" id="KW-0804">Transcription</keyword>
<dbReference type="EMBL" id="JABAIK010000009">
    <property type="protein sequence ID" value="NLS13442.1"/>
    <property type="molecule type" value="Genomic_DNA"/>
</dbReference>
<proteinExistence type="predicted"/>
<evidence type="ECO:0000259" key="4">
    <source>
        <dbReference type="PROSITE" id="PS50932"/>
    </source>
</evidence>
<dbReference type="Proteomes" id="UP000535589">
    <property type="component" value="Unassembled WGS sequence"/>
</dbReference>
<evidence type="ECO:0000313" key="5">
    <source>
        <dbReference type="EMBL" id="NLS13442.1"/>
    </source>
</evidence>
<dbReference type="CDD" id="cd06270">
    <property type="entry name" value="PBP1_GalS-like"/>
    <property type="match status" value="1"/>
</dbReference>
<dbReference type="Gene3D" id="1.10.260.40">
    <property type="entry name" value="lambda repressor-like DNA-binding domains"/>
    <property type="match status" value="1"/>
</dbReference>
<dbReference type="CDD" id="cd01392">
    <property type="entry name" value="HTH_LacI"/>
    <property type="match status" value="1"/>
</dbReference>